<reference evidence="2 3" key="1">
    <citation type="submission" date="2019-08" db="EMBL/GenBank/DDBJ databases">
        <authorList>
            <person name="Alioto T."/>
            <person name="Alioto T."/>
            <person name="Gomez Garrido J."/>
        </authorList>
    </citation>
    <scope>NUCLEOTIDE SEQUENCE [LARGE SCALE GENOMIC DNA]</scope>
</reference>
<feature type="transmembrane region" description="Helical" evidence="1">
    <location>
        <begin position="226"/>
        <end position="244"/>
    </location>
</feature>
<protein>
    <submittedName>
        <fullName evidence="2">Uncharacterized protein</fullName>
    </submittedName>
</protein>
<proteinExistence type="predicted"/>
<evidence type="ECO:0000313" key="2">
    <source>
        <dbReference type="EMBL" id="VVC27276.1"/>
    </source>
</evidence>
<dbReference type="OrthoDB" id="6630188at2759"/>
<dbReference type="AlphaFoldDB" id="A0A5E4MDD0"/>
<keyword evidence="1" id="KW-0472">Membrane</keyword>
<feature type="transmembrane region" description="Helical" evidence="1">
    <location>
        <begin position="142"/>
        <end position="163"/>
    </location>
</feature>
<keyword evidence="3" id="KW-1185">Reference proteome</keyword>
<sequence>MHVAIRVYVTNVGLKTVEFFLDISDQNLRENCEKQTVHPQQTIECRLNLECLANKCIAIMCLYTVDCIGPAVVAYRKFGVIRGCRCYCLWRARCECYGPHFGRIRVLNRSPLTQFEYNEAGFLGDALPCKAADEFATLARDIVSGSLGLLVTFVAVTITLGLAKAASPYRSHWLWIVPSNYPSSKMDVYKELELKLCTVVRDEWGYCVHPITKSRNIRLFDRFREFVMNVVFFFNLPVTFWWYLRSAKYSREECDFSTDH</sequence>
<dbReference type="Proteomes" id="UP000325440">
    <property type="component" value="Unassembled WGS sequence"/>
</dbReference>
<organism evidence="2 3">
    <name type="scientific">Cinara cedri</name>
    <dbReference type="NCBI Taxonomy" id="506608"/>
    <lineage>
        <taxon>Eukaryota</taxon>
        <taxon>Metazoa</taxon>
        <taxon>Ecdysozoa</taxon>
        <taxon>Arthropoda</taxon>
        <taxon>Hexapoda</taxon>
        <taxon>Insecta</taxon>
        <taxon>Pterygota</taxon>
        <taxon>Neoptera</taxon>
        <taxon>Paraneoptera</taxon>
        <taxon>Hemiptera</taxon>
        <taxon>Sternorrhyncha</taxon>
        <taxon>Aphidomorpha</taxon>
        <taxon>Aphidoidea</taxon>
        <taxon>Aphididae</taxon>
        <taxon>Lachninae</taxon>
        <taxon>Cinara</taxon>
    </lineage>
</organism>
<gene>
    <name evidence="2" type="ORF">CINCED_3A020191</name>
</gene>
<name>A0A5E4MDD0_9HEMI</name>
<dbReference type="EMBL" id="CABPRJ010000079">
    <property type="protein sequence ID" value="VVC27276.1"/>
    <property type="molecule type" value="Genomic_DNA"/>
</dbReference>
<evidence type="ECO:0000313" key="3">
    <source>
        <dbReference type="Proteomes" id="UP000325440"/>
    </source>
</evidence>
<keyword evidence="1" id="KW-0812">Transmembrane</keyword>
<accession>A0A5E4MDD0</accession>
<keyword evidence="1" id="KW-1133">Transmembrane helix</keyword>
<evidence type="ECO:0000256" key="1">
    <source>
        <dbReference type="SAM" id="Phobius"/>
    </source>
</evidence>